<evidence type="ECO:0000256" key="1">
    <source>
        <dbReference type="SAM" id="SignalP"/>
    </source>
</evidence>
<dbReference type="AlphaFoldDB" id="A0AB39HNK4"/>
<proteinExistence type="predicted"/>
<dbReference type="RefSeq" id="WP_368652948.1">
    <property type="nucleotide sequence ID" value="NZ_CP162599.1"/>
</dbReference>
<dbReference type="PROSITE" id="PS51257">
    <property type="entry name" value="PROKAR_LIPOPROTEIN"/>
    <property type="match status" value="1"/>
</dbReference>
<keyword evidence="1" id="KW-0732">Signal</keyword>
<reference evidence="2" key="1">
    <citation type="submission" date="2024-07" db="EMBL/GenBank/DDBJ databases">
        <title>Halotolerant mesophilic bacterium Ornithinibacillus sp. 4-3, sp. nov., isolated from soil.</title>
        <authorList>
            <person name="Sidarenka A.V."/>
            <person name="Guliayeva D.E."/>
            <person name="Leanovich S.I."/>
            <person name="Hileuskaya K.S."/>
            <person name="Akhremchuk A.E."/>
            <person name="Sikolenko M.A."/>
            <person name="Valentovich L.N."/>
        </authorList>
    </citation>
    <scope>NUCLEOTIDE SEQUENCE</scope>
    <source>
        <strain evidence="2">4-3</strain>
    </source>
</reference>
<gene>
    <name evidence="2" type="ORF">AB4Y30_14580</name>
</gene>
<protein>
    <submittedName>
        <fullName evidence="2">Uncharacterized protein</fullName>
    </submittedName>
</protein>
<feature type="signal peptide" evidence="1">
    <location>
        <begin position="1"/>
        <end position="25"/>
    </location>
</feature>
<name>A0AB39HNK4_9BACI</name>
<evidence type="ECO:0000313" key="2">
    <source>
        <dbReference type="EMBL" id="XDK32227.1"/>
    </source>
</evidence>
<sequence length="156" mass="17544">MVFQKIRERKGLLLLTLLLMTIFLAACGDSKDEAHIVVKGDTINSHTVEDAVCVVNSRFEQGWRMLFRAAVIDETTGETIEDAKVKAVLENGEEFEMELGPHGPESTMLYTAPWDIPEDFTTGTLDYEIIATVDGKEYKYEPFDVEPSKLTIVEPQ</sequence>
<dbReference type="EMBL" id="CP162599">
    <property type="protein sequence ID" value="XDK32227.1"/>
    <property type="molecule type" value="Genomic_DNA"/>
</dbReference>
<accession>A0AB39HNK4</accession>
<organism evidence="2">
    <name type="scientific">Ornithinibacillus sp. 4-3</name>
    <dbReference type="NCBI Taxonomy" id="3231488"/>
    <lineage>
        <taxon>Bacteria</taxon>
        <taxon>Bacillati</taxon>
        <taxon>Bacillota</taxon>
        <taxon>Bacilli</taxon>
        <taxon>Bacillales</taxon>
        <taxon>Bacillaceae</taxon>
        <taxon>Ornithinibacillus</taxon>
    </lineage>
</organism>
<feature type="chain" id="PRO_5044195141" evidence="1">
    <location>
        <begin position="26"/>
        <end position="156"/>
    </location>
</feature>